<accession>A0A1I2GXP6</accession>
<feature type="region of interest" description="Disordered" evidence="1">
    <location>
        <begin position="434"/>
        <end position="476"/>
    </location>
</feature>
<dbReference type="STRING" id="500610.SAMN02799615_02766"/>
<gene>
    <name evidence="3" type="ORF">SAMN02799615_02766</name>
</gene>
<evidence type="ECO:0000259" key="2">
    <source>
        <dbReference type="Pfam" id="PF09994"/>
    </source>
</evidence>
<proteinExistence type="predicted"/>
<dbReference type="Proteomes" id="UP000199477">
    <property type="component" value="Unassembled WGS sequence"/>
</dbReference>
<reference evidence="4" key="1">
    <citation type="submission" date="2016-10" db="EMBL/GenBank/DDBJ databases">
        <authorList>
            <person name="Varghese N."/>
            <person name="Submissions S."/>
        </authorList>
    </citation>
    <scope>NUCLEOTIDE SEQUENCE [LARGE SCALE GENOMIC DNA]</scope>
    <source>
        <strain evidence="4">UNC178MFTsu3.1</strain>
    </source>
</reference>
<organism evidence="3 4">
    <name type="scientific">Dyella marensis</name>
    <dbReference type="NCBI Taxonomy" id="500610"/>
    <lineage>
        <taxon>Bacteria</taxon>
        <taxon>Pseudomonadati</taxon>
        <taxon>Pseudomonadota</taxon>
        <taxon>Gammaproteobacteria</taxon>
        <taxon>Lysobacterales</taxon>
        <taxon>Rhodanobacteraceae</taxon>
        <taxon>Dyella</taxon>
    </lineage>
</organism>
<evidence type="ECO:0000313" key="3">
    <source>
        <dbReference type="EMBL" id="SFF21537.1"/>
    </source>
</evidence>
<evidence type="ECO:0000256" key="1">
    <source>
        <dbReference type="SAM" id="MobiDB-lite"/>
    </source>
</evidence>
<dbReference type="InterPro" id="IPR018712">
    <property type="entry name" value="Tle1-like_cat"/>
</dbReference>
<dbReference type="EMBL" id="FONH01000010">
    <property type="protein sequence ID" value="SFF21537.1"/>
    <property type="molecule type" value="Genomic_DNA"/>
</dbReference>
<dbReference type="PANTHER" id="PTHR33840:SF1">
    <property type="entry name" value="TLE1 PHOSPHOLIPASE DOMAIN-CONTAINING PROTEIN"/>
    <property type="match status" value="1"/>
</dbReference>
<dbReference type="Pfam" id="PF09994">
    <property type="entry name" value="T6SS_Tle1-like_cat"/>
    <property type="match status" value="1"/>
</dbReference>
<dbReference type="RefSeq" id="WP_051548357.1">
    <property type="nucleotide sequence ID" value="NZ_FONH01000010.1"/>
</dbReference>
<sequence length="476" mass="52070">MGKDKHKLGDDGILEDGVSTYPADAAKLRTYETASQQLADFKAPVLLQSNDPHQRVFVAAFDGTGNDMLGDPEHATNVAKINQQIQELNVHGDRRIVSGYVAGPGTQDSALPKLVDGMRGYTYERRTEEMYKQFIEQAKDWRREDPDAKISVVSIGFSRGAEQAAGFTRLVDERGIQDPSGAKYKYESDGMIKSATYSKPALEGPGKVAQVEGLFDPVGTGVPQNHDRRPPPSVISGFQIIAEDERRRLFKVDHIIPPGTSGGDRFLGVTVAGAHSDIGGSYHRDGLAARSNNLMVDYLNALSDKPYLQKSVEPDDPRLNVVHRSEEGMALYRFRPVDRNTPAGYNTVLVPKSQWNGIGDRQSAEPRDEELSARYTRQNVAIGPKPEAPGQPIAPKPSTSDQFDALTRAAASKDDAASKQVAQAYAQSNEGQALLAQGQQLNRQQQQQQPQQATPEVAPQAQQPPTQQQQGPTLRH</sequence>
<evidence type="ECO:0000313" key="4">
    <source>
        <dbReference type="Proteomes" id="UP000199477"/>
    </source>
</evidence>
<keyword evidence="4" id="KW-1185">Reference proteome</keyword>
<dbReference type="PANTHER" id="PTHR33840">
    <property type="match status" value="1"/>
</dbReference>
<dbReference type="GO" id="GO:0016787">
    <property type="term" value="F:hydrolase activity"/>
    <property type="evidence" value="ECO:0007669"/>
    <property type="project" value="UniProtKB-KW"/>
</dbReference>
<feature type="region of interest" description="Disordered" evidence="1">
    <location>
        <begin position="380"/>
        <end position="400"/>
    </location>
</feature>
<name>A0A1I2GXP6_9GAMM</name>
<feature type="compositionally biased region" description="Pro residues" evidence="1">
    <location>
        <begin position="386"/>
        <end position="395"/>
    </location>
</feature>
<dbReference type="AlphaFoldDB" id="A0A1I2GXP6"/>
<protein>
    <submittedName>
        <fullName evidence="3">Uncharacterized alpha/beta hydrolase domain</fullName>
    </submittedName>
</protein>
<feature type="domain" description="T6SS Phospholipase effector Tle1-like catalytic" evidence="2">
    <location>
        <begin position="57"/>
        <end position="288"/>
    </location>
</feature>
<keyword evidence="3" id="KW-0378">Hydrolase</keyword>